<dbReference type="InterPro" id="IPR011146">
    <property type="entry name" value="HIT-like"/>
</dbReference>
<feature type="binding site" evidence="3">
    <location>
        <position position="127"/>
    </location>
    <ligand>
        <name>substrate</name>
    </ligand>
</feature>
<dbReference type="EMBL" id="CP019082">
    <property type="protein sequence ID" value="APW60233.1"/>
    <property type="molecule type" value="Genomic_DNA"/>
</dbReference>
<evidence type="ECO:0000256" key="1">
    <source>
        <dbReference type="ARBA" id="ARBA00022741"/>
    </source>
</evidence>
<feature type="binding site" evidence="3">
    <location>
        <position position="55"/>
    </location>
    <ligand>
        <name>substrate</name>
    </ligand>
</feature>
<sequence>MLDRIWAPWRAHYVAGAVRNPTSESSCFLCDGLAKDDDRENLIVWRGPNSVVVLNRYPYNNGHLLIAPRVHRGSLHELDGPDLVEPIQTVRWMMTILDRMLRPQGYNVGLNQGGAAGAGLPGHLHWHLVPRWDGDTNFMPILAQAKVVTESLDAFHDRLRQEIAADLEVGLHAGFINSSGNLSKPS</sequence>
<evidence type="ECO:0000256" key="4">
    <source>
        <dbReference type="PROSITE-ProRule" id="PRU00464"/>
    </source>
</evidence>
<feature type="active site" description="Tele-AMP-histidine intermediate" evidence="2">
    <location>
        <position position="125"/>
    </location>
</feature>
<keyword evidence="6" id="KW-0808">Transferase</keyword>
<name>A0A1U7CMX4_9BACT</name>
<dbReference type="Proteomes" id="UP000186309">
    <property type="component" value="Chromosome"/>
</dbReference>
<dbReference type="GO" id="GO:0003877">
    <property type="term" value="F:ATP:ADP adenylyltransferase activity"/>
    <property type="evidence" value="ECO:0007669"/>
    <property type="project" value="UniProtKB-EC"/>
</dbReference>
<dbReference type="Gene3D" id="3.30.428.10">
    <property type="entry name" value="HIT-like"/>
    <property type="match status" value="1"/>
</dbReference>
<dbReference type="RefSeq" id="WP_076344726.1">
    <property type="nucleotide sequence ID" value="NZ_CP019082.1"/>
</dbReference>
<dbReference type="KEGG" id="pbor:BSF38_01700"/>
<dbReference type="EC" id="2.7.7.53" evidence="6"/>
<evidence type="ECO:0000313" key="7">
    <source>
        <dbReference type="Proteomes" id="UP000186309"/>
    </source>
</evidence>
<dbReference type="PANTHER" id="PTHR42997">
    <property type="entry name" value="HIT FAMILY HYDROLASE"/>
    <property type="match status" value="1"/>
</dbReference>
<feature type="short sequence motif" description="Histidine triad motif" evidence="4">
    <location>
        <begin position="123"/>
        <end position="127"/>
    </location>
</feature>
<dbReference type="OrthoDB" id="9784774at2"/>
<dbReference type="PROSITE" id="PS51084">
    <property type="entry name" value="HIT_2"/>
    <property type="match status" value="1"/>
</dbReference>
<keyword evidence="1" id="KW-0547">Nucleotide-binding</keyword>
<dbReference type="InterPro" id="IPR052908">
    <property type="entry name" value="AP-4-A_phosphorylase"/>
</dbReference>
<evidence type="ECO:0000313" key="6">
    <source>
        <dbReference type="EMBL" id="APW60233.1"/>
    </source>
</evidence>
<dbReference type="Pfam" id="PF01230">
    <property type="entry name" value="HIT"/>
    <property type="match status" value="1"/>
</dbReference>
<dbReference type="AlphaFoldDB" id="A0A1U7CMX4"/>
<dbReference type="GO" id="GO:0000166">
    <property type="term" value="F:nucleotide binding"/>
    <property type="evidence" value="ECO:0007669"/>
    <property type="project" value="UniProtKB-KW"/>
</dbReference>
<protein>
    <submittedName>
        <fullName evidence="6">AP-4-A phosphorylase</fullName>
        <ecNumber evidence="6">2.7.7.53</ecNumber>
    </submittedName>
</protein>
<evidence type="ECO:0000256" key="2">
    <source>
        <dbReference type="PIRSR" id="PIRSR639383-1"/>
    </source>
</evidence>
<dbReference type="CDD" id="cd01275">
    <property type="entry name" value="FHIT"/>
    <property type="match status" value="1"/>
</dbReference>
<evidence type="ECO:0000259" key="5">
    <source>
        <dbReference type="PROSITE" id="PS51084"/>
    </source>
</evidence>
<accession>A0A1U7CMX4</accession>
<reference evidence="7" key="1">
    <citation type="submission" date="2016-12" db="EMBL/GenBank/DDBJ databases">
        <title>Comparative genomics of four Isosphaeraceae planctomycetes: a common pool of plasmids and glycoside hydrolase genes.</title>
        <authorList>
            <person name="Ivanova A."/>
        </authorList>
    </citation>
    <scope>NUCLEOTIDE SEQUENCE [LARGE SCALE GENOMIC DNA]</scope>
    <source>
        <strain evidence="7">PX4</strain>
    </source>
</reference>
<feature type="domain" description="HIT" evidence="5">
    <location>
        <begin position="28"/>
        <end position="138"/>
    </location>
</feature>
<organism evidence="6 7">
    <name type="scientific">Paludisphaera borealis</name>
    <dbReference type="NCBI Taxonomy" id="1387353"/>
    <lineage>
        <taxon>Bacteria</taxon>
        <taxon>Pseudomonadati</taxon>
        <taxon>Planctomycetota</taxon>
        <taxon>Planctomycetia</taxon>
        <taxon>Isosphaerales</taxon>
        <taxon>Isosphaeraceae</taxon>
        <taxon>Paludisphaera</taxon>
    </lineage>
</organism>
<evidence type="ECO:0000256" key="3">
    <source>
        <dbReference type="PIRSR" id="PIRSR639383-2"/>
    </source>
</evidence>
<dbReference type="InterPro" id="IPR039383">
    <property type="entry name" value="FHIT"/>
</dbReference>
<gene>
    <name evidence="6" type="ORF">BSF38_01700</name>
</gene>
<keyword evidence="6" id="KW-0548">Nucleotidyltransferase</keyword>
<dbReference type="InterPro" id="IPR036265">
    <property type="entry name" value="HIT-like_sf"/>
</dbReference>
<dbReference type="SUPFAM" id="SSF54197">
    <property type="entry name" value="HIT-like"/>
    <property type="match status" value="1"/>
</dbReference>
<dbReference type="STRING" id="1387353.BSF38_01700"/>
<keyword evidence="7" id="KW-1185">Reference proteome</keyword>
<dbReference type="PANTHER" id="PTHR42997:SF1">
    <property type="entry name" value="AP-4-A PHOSPHORYLASE"/>
    <property type="match status" value="1"/>
</dbReference>
<proteinExistence type="predicted"/>